<keyword evidence="4" id="KW-1185">Reference proteome</keyword>
<dbReference type="SUPFAM" id="SSF82185">
    <property type="entry name" value="Histone H3 K4-specific methyltransferase SET7/9 N-terminal domain"/>
    <property type="match status" value="1"/>
</dbReference>
<dbReference type="Pfam" id="PF02493">
    <property type="entry name" value="MORN"/>
    <property type="match status" value="3"/>
</dbReference>
<feature type="region of interest" description="Disordered" evidence="2">
    <location>
        <begin position="321"/>
        <end position="415"/>
    </location>
</feature>
<organism evidence="3 4">
    <name type="scientific">Coccomyxa subellipsoidea</name>
    <dbReference type="NCBI Taxonomy" id="248742"/>
    <lineage>
        <taxon>Eukaryota</taxon>
        <taxon>Viridiplantae</taxon>
        <taxon>Chlorophyta</taxon>
        <taxon>core chlorophytes</taxon>
        <taxon>Trebouxiophyceae</taxon>
        <taxon>Trebouxiophyceae incertae sedis</taxon>
        <taxon>Coccomyxaceae</taxon>
        <taxon>Coccomyxa</taxon>
    </lineage>
</organism>
<evidence type="ECO:0000256" key="1">
    <source>
        <dbReference type="ARBA" id="ARBA00022737"/>
    </source>
</evidence>
<feature type="compositionally biased region" description="Acidic residues" evidence="2">
    <location>
        <begin position="352"/>
        <end position="365"/>
    </location>
</feature>
<sequence>MSEEQRHPLEPKAVGKGLDAYRHSPADPQAYLAGSHHPFAPFVGNALKWESVVYDDGTTYEGLTREGVPHGKGVMVFGNGVGAGFQRAKRGEKYEGEFAFGFAHGLGMHTGVDGEVYRGEYLLGKRHGCGAVVDMQPYYRQLAKGVDPGEAWESTMQQVKATMQHGLWKKDLMAGSSGSSRYCPLPEVQGTLQEVEEVLTRSRMFQFKPDGDVTLMTVQDAKGIPISTFQDPLHYPHHTKFLAPGPLGQCHPLPEDLDVREQMLKHARNYERIYRSYNLPYQSRPGSDMAKAIDGFKAQLASWQKKLKRIQELEQRRLRRLERRSGVKPDAAAKEEDASRGRGRGRPPVQPVEEDDDGNFDDDDLIASTSGVEGPSSTSSQQTGNRWGGLPPPTAFASAPPLGPQLRSAPSRALASVDGLQIWTSDRV</sequence>
<evidence type="ECO:0000313" key="4">
    <source>
        <dbReference type="Proteomes" id="UP001491310"/>
    </source>
</evidence>
<protein>
    <recommendedName>
        <fullName evidence="5">MORN repeat-containing protein 5</fullName>
    </recommendedName>
</protein>
<evidence type="ECO:0008006" key="5">
    <source>
        <dbReference type="Google" id="ProtNLM"/>
    </source>
</evidence>
<feature type="compositionally biased region" description="Polar residues" evidence="2">
    <location>
        <begin position="367"/>
        <end position="385"/>
    </location>
</feature>
<dbReference type="PANTHER" id="PTHR23084">
    <property type="entry name" value="PHOSPHATIDYLINOSITOL-4-PHOSPHATE 5-KINASE RELATED"/>
    <property type="match status" value="1"/>
</dbReference>
<dbReference type="Proteomes" id="UP001491310">
    <property type="component" value="Unassembled WGS sequence"/>
</dbReference>
<dbReference type="InterPro" id="IPR003409">
    <property type="entry name" value="MORN"/>
</dbReference>
<keyword evidence="1" id="KW-0677">Repeat</keyword>
<dbReference type="SMART" id="SM00698">
    <property type="entry name" value="MORN"/>
    <property type="match status" value="3"/>
</dbReference>
<dbReference type="EMBL" id="JALJOT010000007">
    <property type="protein sequence ID" value="KAK9909004.1"/>
    <property type="molecule type" value="Genomic_DNA"/>
</dbReference>
<gene>
    <name evidence="3" type="ORF">WJX75_005965</name>
</gene>
<reference evidence="3 4" key="1">
    <citation type="journal article" date="2024" name="Nat. Commun.">
        <title>Phylogenomics reveals the evolutionary origins of lichenization in chlorophyte algae.</title>
        <authorList>
            <person name="Puginier C."/>
            <person name="Libourel C."/>
            <person name="Otte J."/>
            <person name="Skaloud P."/>
            <person name="Haon M."/>
            <person name="Grisel S."/>
            <person name="Petersen M."/>
            <person name="Berrin J.G."/>
            <person name="Delaux P.M."/>
            <person name="Dal Grande F."/>
            <person name="Keller J."/>
        </authorList>
    </citation>
    <scope>NUCLEOTIDE SEQUENCE [LARGE SCALE GENOMIC DNA]</scope>
    <source>
        <strain evidence="3 4">SAG 216-7</strain>
    </source>
</reference>
<comment type="caution">
    <text evidence="3">The sequence shown here is derived from an EMBL/GenBank/DDBJ whole genome shotgun (WGS) entry which is preliminary data.</text>
</comment>
<feature type="compositionally biased region" description="Basic and acidic residues" evidence="2">
    <location>
        <begin position="1"/>
        <end position="10"/>
    </location>
</feature>
<name>A0ABR2YPT9_9CHLO</name>
<proteinExistence type="predicted"/>
<evidence type="ECO:0000313" key="3">
    <source>
        <dbReference type="EMBL" id="KAK9909004.1"/>
    </source>
</evidence>
<dbReference type="PANTHER" id="PTHR23084:SF227">
    <property type="entry name" value="PHOSPHATIDYLINOSITOL-4-PHOSPHATE 5-KINASE RELATED"/>
    <property type="match status" value="1"/>
</dbReference>
<feature type="region of interest" description="Disordered" evidence="2">
    <location>
        <begin position="1"/>
        <end position="20"/>
    </location>
</feature>
<feature type="compositionally biased region" description="Basic and acidic residues" evidence="2">
    <location>
        <begin position="323"/>
        <end position="340"/>
    </location>
</feature>
<evidence type="ECO:0000256" key="2">
    <source>
        <dbReference type="SAM" id="MobiDB-lite"/>
    </source>
</evidence>
<accession>A0ABR2YPT9</accession>